<protein>
    <submittedName>
        <fullName evidence="2">Cytochrome P450</fullName>
    </submittedName>
</protein>
<dbReference type="Gene3D" id="1.10.630.10">
    <property type="entry name" value="Cytochrome P450"/>
    <property type="match status" value="1"/>
</dbReference>
<accession>A0ABW4TFG4</accession>
<dbReference type="SUPFAM" id="SSF48264">
    <property type="entry name" value="Cytochrome P450"/>
    <property type="match status" value="1"/>
</dbReference>
<evidence type="ECO:0000313" key="2">
    <source>
        <dbReference type="EMBL" id="MFD1939799.1"/>
    </source>
</evidence>
<dbReference type="PANTHER" id="PTHR46696:SF1">
    <property type="entry name" value="CYTOCHROME P450 YJIB-RELATED"/>
    <property type="match status" value="1"/>
</dbReference>
<evidence type="ECO:0000256" key="1">
    <source>
        <dbReference type="ARBA" id="ARBA00010617"/>
    </source>
</evidence>
<reference evidence="3" key="1">
    <citation type="journal article" date="2019" name="Int. J. Syst. Evol. Microbiol.">
        <title>The Global Catalogue of Microorganisms (GCM) 10K type strain sequencing project: providing services to taxonomists for standard genome sequencing and annotation.</title>
        <authorList>
            <consortium name="The Broad Institute Genomics Platform"/>
            <consortium name="The Broad Institute Genome Sequencing Center for Infectious Disease"/>
            <person name="Wu L."/>
            <person name="Ma J."/>
        </authorList>
    </citation>
    <scope>NUCLEOTIDE SEQUENCE [LARGE SCALE GENOMIC DNA]</scope>
    <source>
        <strain evidence="3">ICMP 6774ER</strain>
    </source>
</reference>
<dbReference type="RefSeq" id="WP_379582405.1">
    <property type="nucleotide sequence ID" value="NZ_JBHUFV010000096.1"/>
</dbReference>
<dbReference type="PRINTS" id="PR00359">
    <property type="entry name" value="BP450"/>
</dbReference>
<dbReference type="PANTHER" id="PTHR46696">
    <property type="entry name" value="P450, PUTATIVE (EUROFUNG)-RELATED"/>
    <property type="match status" value="1"/>
</dbReference>
<dbReference type="EMBL" id="JBHUFV010000096">
    <property type="protein sequence ID" value="MFD1939799.1"/>
    <property type="molecule type" value="Genomic_DNA"/>
</dbReference>
<name>A0ABW4TFG4_9ACTN</name>
<dbReference type="Proteomes" id="UP001597368">
    <property type="component" value="Unassembled WGS sequence"/>
</dbReference>
<organism evidence="2 3">
    <name type="scientific">Nonomuraea mangrovi</name>
    <dbReference type="NCBI Taxonomy" id="2316207"/>
    <lineage>
        <taxon>Bacteria</taxon>
        <taxon>Bacillati</taxon>
        <taxon>Actinomycetota</taxon>
        <taxon>Actinomycetes</taxon>
        <taxon>Streptosporangiales</taxon>
        <taxon>Streptosporangiaceae</taxon>
        <taxon>Nonomuraea</taxon>
    </lineage>
</organism>
<comment type="similarity">
    <text evidence="1">Belongs to the cytochrome P450 family.</text>
</comment>
<dbReference type="InterPro" id="IPR002397">
    <property type="entry name" value="Cyt_P450_B"/>
</dbReference>
<sequence length="399" mass="43599">MTVTLPPKYDAVEFAVLDDPYPGYRRLREAGPLCRGGPAQWVVTRYADVAPLVGDDRLGAEFDREYHRIALGDGPLADFFGHVMLNRDPPAHTVLRRLLGPEFTTPAVRRRRRRIDALVADLLAPVADGGRFDAVTVLADRLPIRVLAEFVGLEAEDIDAVRPRARTLSQAFATYLAQSERAATVEALVWMRELVSARFEARGSAAGDDLISRLRQVDPAVAGRQALIDNVVFLLFAGFATTTDLLSNGCAALAAHPGQMAILRDDPGLVPRAVEELLRFDAPVQVKSRLVHRPVEIGGRMIRPGRVLVLHLGSANHDEARFERPGELDVTRHPNPHLSFGGGGIHLCLGAALARAEAASVFTFLARRFASMEPAGPAVRRHTPNFRSYLSVPLLVHPS</sequence>
<keyword evidence="3" id="KW-1185">Reference proteome</keyword>
<dbReference type="InterPro" id="IPR036396">
    <property type="entry name" value="Cyt_P450_sf"/>
</dbReference>
<dbReference type="Pfam" id="PF00067">
    <property type="entry name" value="p450"/>
    <property type="match status" value="1"/>
</dbReference>
<comment type="caution">
    <text evidence="2">The sequence shown here is derived from an EMBL/GenBank/DDBJ whole genome shotgun (WGS) entry which is preliminary data.</text>
</comment>
<evidence type="ECO:0000313" key="3">
    <source>
        <dbReference type="Proteomes" id="UP001597368"/>
    </source>
</evidence>
<proteinExistence type="inferred from homology"/>
<gene>
    <name evidence="2" type="ORF">ACFSKW_50920</name>
</gene>
<dbReference type="InterPro" id="IPR001128">
    <property type="entry name" value="Cyt_P450"/>
</dbReference>